<organism evidence="3 4">
    <name type="scientific">Botryosphaeria dothidea</name>
    <dbReference type="NCBI Taxonomy" id="55169"/>
    <lineage>
        <taxon>Eukaryota</taxon>
        <taxon>Fungi</taxon>
        <taxon>Dikarya</taxon>
        <taxon>Ascomycota</taxon>
        <taxon>Pezizomycotina</taxon>
        <taxon>Dothideomycetes</taxon>
        <taxon>Dothideomycetes incertae sedis</taxon>
        <taxon>Botryosphaeriales</taxon>
        <taxon>Botryosphaeriaceae</taxon>
        <taxon>Botryosphaeria</taxon>
    </lineage>
</organism>
<dbReference type="GO" id="GO:0004843">
    <property type="term" value="F:cysteine-type deubiquitinase activity"/>
    <property type="evidence" value="ECO:0007669"/>
    <property type="project" value="InterPro"/>
</dbReference>
<dbReference type="InterPro" id="IPR018200">
    <property type="entry name" value="USP_CS"/>
</dbReference>
<gene>
    <name evidence="3" type="ORF">GTA08_BOTSDO00613</name>
</gene>
<dbReference type="PROSITE" id="PS00973">
    <property type="entry name" value="USP_2"/>
    <property type="match status" value="1"/>
</dbReference>
<dbReference type="InterPro" id="IPR028889">
    <property type="entry name" value="USP"/>
</dbReference>
<evidence type="ECO:0000313" key="4">
    <source>
        <dbReference type="Proteomes" id="UP000572817"/>
    </source>
</evidence>
<dbReference type="PROSITE" id="PS50235">
    <property type="entry name" value="USP_3"/>
    <property type="match status" value="1"/>
</dbReference>
<feature type="region of interest" description="Disordered" evidence="1">
    <location>
        <begin position="2558"/>
        <end position="2601"/>
    </location>
</feature>
<name>A0A8H4NCB0_9PEZI</name>
<dbReference type="SUPFAM" id="SSF54001">
    <property type="entry name" value="Cysteine proteinases"/>
    <property type="match status" value="1"/>
</dbReference>
<comment type="caution">
    <text evidence="3">The sequence shown here is derived from an EMBL/GenBank/DDBJ whole genome shotgun (WGS) entry which is preliminary data.</text>
</comment>
<evidence type="ECO:0000259" key="2">
    <source>
        <dbReference type="PROSITE" id="PS50235"/>
    </source>
</evidence>
<feature type="compositionally biased region" description="Low complexity" evidence="1">
    <location>
        <begin position="69"/>
        <end position="80"/>
    </location>
</feature>
<dbReference type="InterPro" id="IPR038765">
    <property type="entry name" value="Papain-like_cys_pep_sf"/>
</dbReference>
<feature type="compositionally biased region" description="Low complexity" evidence="1">
    <location>
        <begin position="116"/>
        <end position="131"/>
    </location>
</feature>
<dbReference type="Pfam" id="PF12030">
    <property type="entry name" value="DUF3517"/>
    <property type="match status" value="1"/>
</dbReference>
<dbReference type="Pfam" id="PF00443">
    <property type="entry name" value="UCH"/>
    <property type="match status" value="1"/>
</dbReference>
<keyword evidence="4" id="KW-1185">Reference proteome</keyword>
<evidence type="ECO:0000256" key="1">
    <source>
        <dbReference type="SAM" id="MobiDB-lite"/>
    </source>
</evidence>
<dbReference type="PANTHER" id="PTHR24006">
    <property type="entry name" value="UBIQUITIN CARBOXYL-TERMINAL HYDROLASE"/>
    <property type="match status" value="1"/>
</dbReference>
<dbReference type="InterPro" id="IPR001394">
    <property type="entry name" value="Peptidase_C19_UCH"/>
</dbReference>
<dbReference type="Proteomes" id="UP000572817">
    <property type="component" value="Unassembled WGS sequence"/>
</dbReference>
<feature type="region of interest" description="Disordered" evidence="1">
    <location>
        <begin position="2633"/>
        <end position="2660"/>
    </location>
</feature>
<dbReference type="Gene3D" id="3.90.70.10">
    <property type="entry name" value="Cysteine proteinases"/>
    <property type="match status" value="1"/>
</dbReference>
<feature type="domain" description="USP" evidence="2">
    <location>
        <begin position="1648"/>
        <end position="1961"/>
    </location>
</feature>
<dbReference type="InterPro" id="IPR050164">
    <property type="entry name" value="Peptidase_C19"/>
</dbReference>
<accession>A0A8H4NCB0</accession>
<feature type="compositionally biased region" description="Basic and acidic residues" evidence="1">
    <location>
        <begin position="2735"/>
        <end position="2747"/>
    </location>
</feature>
<feature type="compositionally biased region" description="Acidic residues" evidence="1">
    <location>
        <begin position="2756"/>
        <end position="2767"/>
    </location>
</feature>
<dbReference type="GO" id="GO:0005829">
    <property type="term" value="C:cytosol"/>
    <property type="evidence" value="ECO:0007669"/>
    <property type="project" value="TreeGrafter"/>
</dbReference>
<evidence type="ECO:0000313" key="3">
    <source>
        <dbReference type="EMBL" id="KAF4313781.1"/>
    </source>
</evidence>
<proteinExistence type="predicted"/>
<dbReference type="InterPro" id="IPR021905">
    <property type="entry name" value="DUF3517"/>
</dbReference>
<sequence>MEAQHVMDPLSLKNTTPPASLESPEERRDSMEDADCSPTRFKRPRLDSGSRAVRKMSQDLDQLDTESLAHPAANAPATPTEQHEQTEGPVARTPKTPSRVTLNLRPSQTPSHTRRAAPPTAHADATANEAADPMDADLGSDSSETLRSSPSTSSQKSGIQTPPADAERTDSALSPGALSSPAVELAADTSDNMGDSSDNVVELNEDAVEQEHAEEVAFTDDVFENFPFAKNVGRETALGGMLNLIAKPRNAHPPDGELTQLKDWLRSLGALVQQHKIDAHATYLLEPTFWDEIAKMFHRISQRQIQYGEAFELDPGHGEGDALRDLWSAYATCVAQMLKVEIEALEGGTHPLNSSRLVSPNHMKILSQLLQFQESLPFWALMIDLLGHHTEDSRKMCSDIMSAFIVELNDLELLIGLVPMALTNRELRPAAQESLNLLYQLSSFAIQWKNDTIRSDCRWMVRTLRSLFNKLDQEIQASLKAPIEVCTWLVRTASKLLHTAACMDTEAARQLATSIYGDSSDTHQSALHADVIETSWMLKTLKQYILKGHMAHRIYGVETMSNQFIHIWSSWSQRTHSPEILHHFARFLLEDKIIDYIIGVDSHPQLVSRSGNIVGFLAVTDHYGEAQTDIIWDSIIENQDPRMAEALIEMLQHTTQLMSISHLLYLCSKFRTLPLPRMTSTFAEFFRSLCGSIQKRARGDLPKWTEEADRMKAFALCVHLAQETYPFPEASLTPLLQTLHRISTAELGIFSRGELALPEDRVEIYKICASGIAKKTRQAAANAEIIFTMISAVPDDAEYLLERGVAESVAEELCSFVAEGKGCPRQHLETPLTSRLQLLFHLMNIDSNSVTTETQRLVWDHLVGDNALSTDLRDVAWHHLSSMTKSQCSSNAFLNLCAMELLPALKPEFYSSGLFDFLRELTDYERRASDRVEVSEEGIFEPPNIELSWRIILTAPSGTIEGTTAEYLAKLYLEPWVLDQHIEDHPDLLRDTHTALVGRCVNQLVTAYSALKGPLKGSLPGEVEMMDANARESPSVLELQFQRTLLFLTVLLGLVKKHPELQITSPRLAKPAVPDMIDGTDGILRSIKFQAFGTHAEPIQTVRVGDLQTLSWLVERLREWTGFHEIRLIHGGSPLDLQALGDRTICDLALHEKGAILVKNMDDSATAPYGQGSSSIIEKEILANYDTIFDFLDGGDDSLSEAAYDFLNQMPPHGKALAVTFGGRHTDSVSDIVRSAFSPGKLFKARISVSTLRKDFRNQMRSVYPRKPSSVQEATINVEQGPLNVQSISHSVQLLNAVLLDEEIIHSSLSESQDELLALSVLETFTELLKERVEPEVSSSYFDNEPRLTDRLMSFLQASLKDTSNLNLTLHCYIALLEAFNHNRGVWDAFKSRIDLIELHHTLLVLHECVRLRDLICINIENQCQHPSEYVQPDGVRPFNPGIFADFVQNYRKSAVGRDDLVSFYWNVLSDLLPRASHNSKSCQQLFDLSVKVFRWYDEFQRDEDLLRNYINTWSELLLSHKYNACVGRSEIDFVVSGFAQLLRTAVQSLKSFKKPLNIEALAEKIFTNLLFPEVYDTIGGGSSVLPVLDTKTRTMLYDLITALCEDPAVYKRIIDLNRELFEDCLDHDEDEYILGGSRDLRSETGYVGLENPQALCYMNSMMTQLFMDIEFRKFVFEAESGTDDGLLKAMQELFATMQSSYGRSVDMKPFANCVRGTDKKPINVAIQMDTEEFFRLLMDQLESELRSPGEKQRLRNFYGGRSVNQIKSKDCQHVSETTETLFNLPLEVKGKETLEDSLRAYVEGESLEGENKYKCEPCGGRLVNAVKRTCLQSVPDNLIVHLKRFDFDPFTLTRSKINDYFRFPSRINMSPYKVEYLSDPEKPIEDDFFELVGILVHAGGVEQGHYWSYIRVRPDDKGSSRWIKFNDDTVTEQDLSKVESECYGGNGRHTSAYMLLYQRASSIDKDGTNVLRAPQSLNPIAKMPKELEHSIADSNERYIREYCMFDQAHATFLRRMIPQMRMVNKGVCTEDHALESSVIDMSLKHTHEVIGRGQDAEELNKIMIDLKRTIYPCTECTKLALDWISNHDQALSDWFIFSHQVDNGNPVGFQIGCFIVESLKELRSRDPSRYGLDGNQQDLEQAFEDGKDGAVNKILMRMKLMFPDLRYCPRGLDITQRVWDMYFKFLLALLDFGLHEVALLLDYGFLKACLEIYHVDSVAEMAQRYPQLRQVLLRKSCKPSFAELTTFVGRMVSYIDLEAELVPNTVERIRSFSDSETQKFPFTHPERTLFYRWDEDNNCLTVLNRLLETWDMSSTRPFVPGEIIKLMMAVEPDAGHMRAIHVTVHEGVELLMPHISAPFVMGAVYYCWVAPKPRDALLMIEDIVKCMVLEKQLLGETFCSFITNLVNLRNEHWGLKYPGFFYIQVVEHAHVWAVRLVCFDDSDIQASALNLAKRLITETPPVRPTSRPDFDTEAGLGARARVAQDIIRLGYERMVRFQREEDVSRNFIEPLCALVHDCHRYIRTLHNVYPQAIPEPDLQDLIQRSLATDRILREWPESDEYESITNTTTLPSPPSPELPARAQSAGQGVNKRKRTARCDTDEEPACITRGRKHCARLLSEWKAVGCRTGFAALSPRPRPSPSSRRLLAAPVGSAESASGRLGVGGAAAPGPATWPLLFRCLWGDAVRIGERGRRTGRVPPRLVVCPPESDDDDDEEGVDEWLSARTLGLMQAAREMERRDRERASEGGEGVTGGEEADLPDYDEEE</sequence>
<protein>
    <submittedName>
        <fullName evidence="3">Peptidase C19 ubiquitin carboxyl-terminal hydrolase 2</fullName>
    </submittedName>
</protein>
<feature type="compositionally biased region" description="Low complexity" evidence="1">
    <location>
        <begin position="2633"/>
        <end position="2651"/>
    </location>
</feature>
<feature type="compositionally biased region" description="Low complexity" evidence="1">
    <location>
        <begin position="140"/>
        <end position="157"/>
    </location>
</feature>
<keyword evidence="3" id="KW-0378">Hydrolase</keyword>
<feature type="compositionally biased region" description="Polar residues" evidence="1">
    <location>
        <begin position="95"/>
        <end position="111"/>
    </location>
</feature>
<dbReference type="OrthoDB" id="420187at2759"/>
<dbReference type="PANTHER" id="PTHR24006:SF925">
    <property type="entry name" value="UBIQUITINYL HYDROLASE 1"/>
    <property type="match status" value="1"/>
</dbReference>
<feature type="region of interest" description="Disordered" evidence="1">
    <location>
        <begin position="2735"/>
        <end position="2767"/>
    </location>
</feature>
<dbReference type="GO" id="GO:0005634">
    <property type="term" value="C:nucleus"/>
    <property type="evidence" value="ECO:0007669"/>
    <property type="project" value="TreeGrafter"/>
</dbReference>
<reference evidence="3" key="1">
    <citation type="submission" date="2020-04" db="EMBL/GenBank/DDBJ databases">
        <title>Genome Assembly and Annotation of Botryosphaeria dothidea sdau 11-99, a Latent Pathogen of Apple Fruit Ring Rot in China.</title>
        <authorList>
            <person name="Yu C."/>
            <person name="Diao Y."/>
            <person name="Lu Q."/>
            <person name="Zhao J."/>
            <person name="Cui S."/>
            <person name="Peng C."/>
            <person name="He B."/>
            <person name="Liu H."/>
        </authorList>
    </citation>
    <scope>NUCLEOTIDE SEQUENCE [LARGE SCALE GENOMIC DNA]</scope>
    <source>
        <strain evidence="3">Sdau11-99</strain>
    </source>
</reference>
<dbReference type="EMBL" id="WWBZ02000001">
    <property type="protein sequence ID" value="KAF4313781.1"/>
    <property type="molecule type" value="Genomic_DNA"/>
</dbReference>
<feature type="region of interest" description="Disordered" evidence="1">
    <location>
        <begin position="1"/>
        <end position="177"/>
    </location>
</feature>
<dbReference type="GO" id="GO:0016579">
    <property type="term" value="P:protein deubiquitination"/>
    <property type="evidence" value="ECO:0007669"/>
    <property type="project" value="InterPro"/>
</dbReference>